<dbReference type="InterPro" id="IPR012292">
    <property type="entry name" value="Globin/Proto"/>
</dbReference>
<dbReference type="GO" id="GO:0019825">
    <property type="term" value="F:oxygen binding"/>
    <property type="evidence" value="ECO:0000318"/>
    <property type="project" value="GO_Central"/>
</dbReference>
<comment type="similarity">
    <text evidence="7">Belongs to the globin family.</text>
</comment>
<dbReference type="InterPro" id="IPR044399">
    <property type="entry name" value="Mb-like_M"/>
</dbReference>
<dbReference type="PANTHER" id="PTHR46458">
    <property type="entry name" value="BLR2807 PROTEIN"/>
    <property type="match status" value="1"/>
</dbReference>
<dbReference type="GO" id="GO:0005344">
    <property type="term" value="F:oxygen carrier activity"/>
    <property type="evidence" value="ECO:0000318"/>
    <property type="project" value="GO_Central"/>
</dbReference>
<keyword evidence="6" id="KW-0408">Iron</keyword>
<evidence type="ECO:0000313" key="10">
    <source>
        <dbReference type="Proteomes" id="UP000001593"/>
    </source>
</evidence>
<dbReference type="OrthoDB" id="436496at2759"/>
<dbReference type="Proteomes" id="UP000001593">
    <property type="component" value="Unassembled WGS sequence"/>
</dbReference>
<dbReference type="InterPro" id="IPR050532">
    <property type="entry name" value="Globin-like_OT"/>
</dbReference>
<keyword evidence="2 7" id="KW-0813">Transport</keyword>
<keyword evidence="3 7" id="KW-0349">Heme</keyword>
<evidence type="ECO:0000256" key="1">
    <source>
        <dbReference type="ARBA" id="ARBA00011245"/>
    </source>
</evidence>
<feature type="domain" description="Globin" evidence="8">
    <location>
        <begin position="17"/>
        <end position="164"/>
    </location>
</feature>
<evidence type="ECO:0000256" key="4">
    <source>
        <dbReference type="ARBA" id="ARBA00022621"/>
    </source>
</evidence>
<dbReference type="InterPro" id="IPR000971">
    <property type="entry name" value="Globin"/>
</dbReference>
<dbReference type="AlphaFoldDB" id="A7SFV0"/>
<protein>
    <recommendedName>
        <fullName evidence="8">Globin domain-containing protein</fullName>
    </recommendedName>
</protein>
<reference evidence="9 10" key="1">
    <citation type="journal article" date="2007" name="Science">
        <title>Sea anemone genome reveals ancestral eumetazoan gene repertoire and genomic organization.</title>
        <authorList>
            <person name="Putnam N.H."/>
            <person name="Srivastava M."/>
            <person name="Hellsten U."/>
            <person name="Dirks B."/>
            <person name="Chapman J."/>
            <person name="Salamov A."/>
            <person name="Terry A."/>
            <person name="Shapiro H."/>
            <person name="Lindquist E."/>
            <person name="Kapitonov V.V."/>
            <person name="Jurka J."/>
            <person name="Genikhovich G."/>
            <person name="Grigoriev I.V."/>
            <person name="Lucas S.M."/>
            <person name="Steele R.E."/>
            <person name="Finnerty J.R."/>
            <person name="Technau U."/>
            <person name="Martindale M.Q."/>
            <person name="Rokhsar D.S."/>
        </authorList>
    </citation>
    <scope>NUCLEOTIDE SEQUENCE [LARGE SCALE GENOMIC DNA]</scope>
    <source>
        <strain evidence="10">CH2 X CH6</strain>
    </source>
</reference>
<dbReference type="KEGG" id="nve:5508929"/>
<dbReference type="PANTHER" id="PTHR46458:SF1">
    <property type="entry name" value="GEO09476P1"/>
    <property type="match status" value="1"/>
</dbReference>
<dbReference type="GO" id="GO:0001666">
    <property type="term" value="P:response to hypoxia"/>
    <property type="evidence" value="ECO:0000318"/>
    <property type="project" value="GO_Central"/>
</dbReference>
<evidence type="ECO:0000256" key="7">
    <source>
        <dbReference type="RuleBase" id="RU000356"/>
    </source>
</evidence>
<dbReference type="GO" id="GO:0005506">
    <property type="term" value="F:iron ion binding"/>
    <property type="evidence" value="ECO:0007669"/>
    <property type="project" value="InterPro"/>
</dbReference>
<dbReference type="OMA" id="GMHKARA"/>
<dbReference type="Gene3D" id="1.10.490.10">
    <property type="entry name" value="Globins"/>
    <property type="match status" value="1"/>
</dbReference>
<name>A7SFV0_NEMVE</name>
<dbReference type="PhylomeDB" id="A7SFV0"/>
<dbReference type="eggNOG" id="KOG3378">
    <property type="taxonomic scope" value="Eukaryota"/>
</dbReference>
<keyword evidence="10" id="KW-1185">Reference proteome</keyword>
<dbReference type="EMBL" id="DS469647">
    <property type="protein sequence ID" value="EDO37414.1"/>
    <property type="molecule type" value="Genomic_DNA"/>
</dbReference>
<dbReference type="Pfam" id="PF00042">
    <property type="entry name" value="Globin"/>
    <property type="match status" value="1"/>
</dbReference>
<evidence type="ECO:0000313" key="9">
    <source>
        <dbReference type="EMBL" id="EDO37414.1"/>
    </source>
</evidence>
<dbReference type="FunCoup" id="A7SFV0">
    <property type="interactions" value="343"/>
</dbReference>
<dbReference type="HOGENOM" id="CLU_003827_13_0_1"/>
<dbReference type="InterPro" id="IPR009050">
    <property type="entry name" value="Globin-like_sf"/>
</dbReference>
<evidence type="ECO:0000256" key="6">
    <source>
        <dbReference type="ARBA" id="ARBA00023004"/>
    </source>
</evidence>
<dbReference type="InParanoid" id="A7SFV0"/>
<sequence>MGCSSSLSQANLPRTMPLSEAQKYLVRETWETIEPQKQTVGKKAFLRFFDMNPDYQNLFPEFKSLSYEELQKANALHGHAKRVMKAVENAVMSIDDVMSFSAYLEELGRRHKTRALKPSYLEAMHGALMDTLRNLLQSQWTEETAEAWNKLFSFISTTMVRGLQSRD</sequence>
<keyword evidence="5" id="KW-0479">Metal-binding</keyword>
<dbReference type="PRINTS" id="PR01906">
    <property type="entry name" value="FISHGLOBIN"/>
</dbReference>
<organism evidence="9 10">
    <name type="scientific">Nematostella vectensis</name>
    <name type="common">Starlet sea anemone</name>
    <dbReference type="NCBI Taxonomy" id="45351"/>
    <lineage>
        <taxon>Eukaryota</taxon>
        <taxon>Metazoa</taxon>
        <taxon>Cnidaria</taxon>
        <taxon>Anthozoa</taxon>
        <taxon>Hexacorallia</taxon>
        <taxon>Actiniaria</taxon>
        <taxon>Edwardsiidae</taxon>
        <taxon>Nematostella</taxon>
    </lineage>
</organism>
<evidence type="ECO:0000259" key="8">
    <source>
        <dbReference type="PROSITE" id="PS01033"/>
    </source>
</evidence>
<proteinExistence type="inferred from homology"/>
<comment type="subunit">
    <text evidence="1">Monomer.</text>
</comment>
<evidence type="ECO:0000256" key="3">
    <source>
        <dbReference type="ARBA" id="ARBA00022617"/>
    </source>
</evidence>
<dbReference type="GO" id="GO:0016491">
    <property type="term" value="F:oxidoreductase activity"/>
    <property type="evidence" value="ECO:0007669"/>
    <property type="project" value="UniProtKB-ARBA"/>
</dbReference>
<keyword evidence="4 7" id="KW-0561">Oxygen transport</keyword>
<dbReference type="PROSITE" id="PS01033">
    <property type="entry name" value="GLOBIN"/>
    <property type="match status" value="1"/>
</dbReference>
<dbReference type="CDD" id="cd01040">
    <property type="entry name" value="Mb-like"/>
    <property type="match status" value="1"/>
</dbReference>
<accession>A7SFV0</accession>
<gene>
    <name evidence="9" type="ORF">NEMVEDRAFT_v1g211636</name>
</gene>
<evidence type="ECO:0000256" key="2">
    <source>
        <dbReference type="ARBA" id="ARBA00022448"/>
    </source>
</evidence>
<dbReference type="SUPFAM" id="SSF46458">
    <property type="entry name" value="Globin-like"/>
    <property type="match status" value="1"/>
</dbReference>
<dbReference type="GO" id="GO:0015671">
    <property type="term" value="P:oxygen transport"/>
    <property type="evidence" value="ECO:0000318"/>
    <property type="project" value="GO_Central"/>
</dbReference>
<dbReference type="STRING" id="45351.A7SFV0"/>
<dbReference type="GO" id="GO:0020037">
    <property type="term" value="F:heme binding"/>
    <property type="evidence" value="ECO:0007669"/>
    <property type="project" value="InterPro"/>
</dbReference>
<evidence type="ECO:0000256" key="5">
    <source>
        <dbReference type="ARBA" id="ARBA00022723"/>
    </source>
</evidence>
<dbReference type="InterPro" id="IPR013314">
    <property type="entry name" value="Globin_lamprey/hagfish"/>
</dbReference>